<organism evidence="1 2">
    <name type="scientific">Phaeoacremonium minimum (strain UCR-PA7)</name>
    <name type="common">Esca disease fungus</name>
    <name type="synonym">Togninia minima</name>
    <dbReference type="NCBI Taxonomy" id="1286976"/>
    <lineage>
        <taxon>Eukaryota</taxon>
        <taxon>Fungi</taxon>
        <taxon>Dikarya</taxon>
        <taxon>Ascomycota</taxon>
        <taxon>Pezizomycotina</taxon>
        <taxon>Sordariomycetes</taxon>
        <taxon>Sordariomycetidae</taxon>
        <taxon>Togniniales</taxon>
        <taxon>Togniniaceae</taxon>
        <taxon>Phaeoacremonium</taxon>
    </lineage>
</organism>
<dbReference type="HOGENOM" id="CLU_765451_0_0_1"/>
<proteinExistence type="predicted"/>
<reference evidence="2" key="1">
    <citation type="journal article" date="2013" name="Genome Announc.">
        <title>Draft genome sequence of the ascomycete Phaeoacremonium aleophilum strain UCR-PA7, a causal agent of the esca disease complex in grapevines.</title>
        <authorList>
            <person name="Blanco-Ulate B."/>
            <person name="Rolshausen P."/>
            <person name="Cantu D."/>
        </authorList>
    </citation>
    <scope>NUCLEOTIDE SEQUENCE [LARGE SCALE GENOMIC DNA]</scope>
    <source>
        <strain evidence="2">UCR-PA7</strain>
    </source>
</reference>
<keyword evidence="2" id="KW-1185">Reference proteome</keyword>
<dbReference type="OrthoDB" id="4577136at2759"/>
<evidence type="ECO:0000313" key="1">
    <source>
        <dbReference type="EMBL" id="EON97140.1"/>
    </source>
</evidence>
<protein>
    <submittedName>
        <fullName evidence="1">Uncharacterized protein</fullName>
    </submittedName>
</protein>
<dbReference type="EMBL" id="KB933286">
    <property type="protein sequence ID" value="EON97140.1"/>
    <property type="molecule type" value="Genomic_DNA"/>
</dbReference>
<evidence type="ECO:0000313" key="2">
    <source>
        <dbReference type="Proteomes" id="UP000014074"/>
    </source>
</evidence>
<dbReference type="AlphaFoldDB" id="R8BCX0"/>
<dbReference type="Proteomes" id="UP000014074">
    <property type="component" value="Unassembled WGS sequence"/>
</dbReference>
<name>R8BCX0_PHAM7</name>
<gene>
    <name evidence="1" type="ORF">UCRPA7_7353</name>
</gene>
<dbReference type="GeneID" id="19328104"/>
<dbReference type="KEGG" id="tmn:UCRPA7_7353"/>
<accession>R8BCX0</accession>
<dbReference type="RefSeq" id="XP_007918076.1">
    <property type="nucleotide sequence ID" value="XM_007919885.1"/>
</dbReference>
<sequence>MFKARVQEWSFQKNVTKQKLRPARKGQDSQLLSLNDLAGMKEGVDSLCTGHLRSDTEWGWSLGDDFRVVEDEWDDAWGDTAEFIDKLLKGSGASSIDDLNGVLKPMVETLGLFSLPAIFALVVRMCRKLQNVGLVRQTVGAFLLKCQKIAENMHSDRHSALIKVLKHTYSISQQDTESLASLVEVVFSIYIGFVNTFAKSESATALSLVSFYLVYVNPESWRLEVTLEKLYRLLDRSEEINGREDDATLDILGLAIFILQKTDKKVDLANNCNSMKNRIDKRRPTPDAPLEGKLLNRYLDATAALANLSKDGSSRADRNAMDYMEQYKQIQKQNQAKQDAYGKVLDEQFEEMKKRFETTSLS</sequence>